<feature type="coiled-coil region" evidence="5">
    <location>
        <begin position="218"/>
        <end position="259"/>
    </location>
</feature>
<dbReference type="PANTHER" id="PTHR18962:SF0">
    <property type="entry name" value="COILED-COIL DOMAIN-CONTAINING PROTEIN 39"/>
    <property type="match status" value="1"/>
</dbReference>
<dbReference type="InterPro" id="IPR033290">
    <property type="entry name" value="CCDC39"/>
</dbReference>
<evidence type="ECO:0000256" key="1">
    <source>
        <dbReference type="ARBA" id="ARBA00005805"/>
    </source>
</evidence>
<comment type="similarity">
    <text evidence="1">Belongs to the CCDC39 family.</text>
</comment>
<keyword evidence="3 5" id="KW-0175">Coiled coil</keyword>
<feature type="coiled-coil region" evidence="5">
    <location>
        <begin position="419"/>
        <end position="485"/>
    </location>
</feature>
<gene>
    <name evidence="6" type="ORF">WMSIL1_LOCUS5733</name>
</gene>
<dbReference type="GO" id="GO:0005930">
    <property type="term" value="C:axoneme"/>
    <property type="evidence" value="ECO:0007669"/>
    <property type="project" value="InterPro"/>
</dbReference>
<evidence type="ECO:0000256" key="5">
    <source>
        <dbReference type="SAM" id="Coils"/>
    </source>
</evidence>
<sequence length="710" mass="81607">MKLGPDFMAAFTSIKIVLSLDISARTAIRTDTREDSPKAVNNDRTQATKEVPIRLSTAKRMVYQHDELFMKIQNLSEEKTNVKSKLDRLVIDGNVMKYQMERLGKEAGNDNSERKEALNLWQKTVSRSENRSEKIESLLQLYEDLDQKIDENLINKKEQAHFLAGSIKDTAECRIKIEDSERKLKVLKEESAIADFKIIQIENRISKMQMDTSNMEELVAFQEKLNKLSAELGGLETLYQKLSRELKNLETESTQMERVLAKFSNYKKSLDMQRDNDELNIGLTEKALLDLKNERNRILVDKTMLRLKMQRIDKKLEFFDEKVFNLEKYRVDVETCVRERELDINIAMETLKMKIHLANEEKSKLKKEINFKRLRADMLMNRYEIELLKMNKSEDEESDNQTYHVIKVMQEIDDLHIYGNKLNAEIEQSKRELEALQNTLSLVKESNRLYEYNYKEADPELIEERNGLEQICKNWKKDVQEKKRNYVSLATAAQKKHLACETADDDLREAAILKMKLDGNKTKQEKDISLLKERIIRANKSLQKAKSAAIKQFPSIVDIDDGDIRDDIELRLMKDLVEKVAALLMSQVKSARVDQKTMEIKARAYLRAADIITSPGSSAKNSEIIFSGTSSARASVCNATATAFLTSPASSGSQGPQRVMNLSELVILPGESNSGRTSNLSVATKEVFCYRTGCVKYVIMKWHMNATTDP</sequence>
<dbReference type="EMBL" id="CABIJS010000188">
    <property type="protein sequence ID" value="VUZ45834.1"/>
    <property type="molecule type" value="Genomic_DNA"/>
</dbReference>
<evidence type="ECO:0000256" key="4">
    <source>
        <dbReference type="ARBA" id="ARBA00045182"/>
    </source>
</evidence>
<organism evidence="6 7">
    <name type="scientific">Hymenolepis diminuta</name>
    <name type="common">Rat tapeworm</name>
    <dbReference type="NCBI Taxonomy" id="6216"/>
    <lineage>
        <taxon>Eukaryota</taxon>
        <taxon>Metazoa</taxon>
        <taxon>Spiralia</taxon>
        <taxon>Lophotrochozoa</taxon>
        <taxon>Platyhelminthes</taxon>
        <taxon>Cestoda</taxon>
        <taxon>Eucestoda</taxon>
        <taxon>Cyclophyllidea</taxon>
        <taxon>Hymenolepididae</taxon>
        <taxon>Hymenolepis</taxon>
    </lineage>
</organism>
<accession>A0A564YH15</accession>
<dbReference type="GO" id="GO:0036159">
    <property type="term" value="P:inner dynein arm assembly"/>
    <property type="evidence" value="ECO:0007669"/>
    <property type="project" value="InterPro"/>
</dbReference>
<dbReference type="PANTHER" id="PTHR18962">
    <property type="entry name" value="COILED-COIL DOMAIN-CONTAINING PROTEIN 39"/>
    <property type="match status" value="1"/>
</dbReference>
<dbReference type="Pfam" id="PF24161">
    <property type="entry name" value="CCDC39"/>
    <property type="match status" value="1"/>
</dbReference>
<dbReference type="GO" id="GO:0060285">
    <property type="term" value="P:cilium-dependent cell motility"/>
    <property type="evidence" value="ECO:0007669"/>
    <property type="project" value="TreeGrafter"/>
</dbReference>
<evidence type="ECO:0000256" key="2">
    <source>
        <dbReference type="ARBA" id="ARBA00016725"/>
    </source>
</evidence>
<evidence type="ECO:0000256" key="3">
    <source>
        <dbReference type="ARBA" id="ARBA00023054"/>
    </source>
</evidence>
<proteinExistence type="inferred from homology"/>
<feature type="coiled-coil region" evidence="5">
    <location>
        <begin position="348"/>
        <end position="375"/>
    </location>
</feature>
<comment type="function">
    <text evidence="4">Required for assembly of dynein regulatory complex (DRC) and inner dynein arm (IDA) complexes, which are responsible for ciliary beat regulation, thereby playing a central role in motility in cilia and flagella. Probably acts together with CCDC40 to form a molecular ruler that determines the 96 nanometer (nm) repeat length and arrangements of components in cilia and flagella. Not required for outer dynein arm complexes assembly.</text>
</comment>
<name>A0A564YH15_HYMDI</name>
<protein>
    <recommendedName>
        <fullName evidence="2">Coiled-coil domain-containing protein 39</fullName>
    </recommendedName>
</protein>
<reference evidence="6 7" key="1">
    <citation type="submission" date="2019-07" db="EMBL/GenBank/DDBJ databases">
        <authorList>
            <person name="Jastrzebski P J."/>
            <person name="Paukszto L."/>
            <person name="Jastrzebski P J."/>
        </authorList>
    </citation>
    <scope>NUCLEOTIDE SEQUENCE [LARGE SCALE GENOMIC DNA]</scope>
    <source>
        <strain evidence="6 7">WMS-il1</strain>
    </source>
</reference>
<evidence type="ECO:0000313" key="7">
    <source>
        <dbReference type="Proteomes" id="UP000321570"/>
    </source>
</evidence>
<keyword evidence="7" id="KW-1185">Reference proteome</keyword>
<dbReference type="AlphaFoldDB" id="A0A564YH15"/>
<dbReference type="GO" id="GO:0003341">
    <property type="term" value="P:cilium movement"/>
    <property type="evidence" value="ECO:0007669"/>
    <property type="project" value="InterPro"/>
</dbReference>
<evidence type="ECO:0000313" key="6">
    <source>
        <dbReference type="EMBL" id="VUZ45834.1"/>
    </source>
</evidence>
<dbReference type="Proteomes" id="UP000321570">
    <property type="component" value="Unassembled WGS sequence"/>
</dbReference>